<keyword evidence="2 5" id="KW-0645">Protease</keyword>
<keyword evidence="3 5" id="KW-0378">Hydrolase</keyword>
<dbReference type="GO" id="GO:0006508">
    <property type="term" value="P:proteolysis"/>
    <property type="evidence" value="ECO:0007669"/>
    <property type="project" value="UniProtKB-KW"/>
</dbReference>
<dbReference type="InterPro" id="IPR036852">
    <property type="entry name" value="Peptidase_S8/S53_dom_sf"/>
</dbReference>
<evidence type="ECO:0000256" key="1">
    <source>
        <dbReference type="ARBA" id="ARBA00011073"/>
    </source>
</evidence>
<comment type="caution">
    <text evidence="8">The sequence shown here is derived from an EMBL/GenBank/DDBJ whole genome shotgun (WGS) entry which is preliminary data.</text>
</comment>
<evidence type="ECO:0000259" key="7">
    <source>
        <dbReference type="Pfam" id="PF00082"/>
    </source>
</evidence>
<dbReference type="Proteomes" id="UP000547528">
    <property type="component" value="Unassembled WGS sequence"/>
</dbReference>
<dbReference type="SUPFAM" id="SSF52743">
    <property type="entry name" value="Subtilisin-like"/>
    <property type="match status" value="1"/>
</dbReference>
<dbReference type="PROSITE" id="PS00136">
    <property type="entry name" value="SUBTILASE_ASP"/>
    <property type="match status" value="1"/>
</dbReference>
<organism evidence="8 9">
    <name type="scientific">Garicola koreensis</name>
    <dbReference type="NCBI Taxonomy" id="1262554"/>
    <lineage>
        <taxon>Bacteria</taxon>
        <taxon>Bacillati</taxon>
        <taxon>Actinomycetota</taxon>
        <taxon>Actinomycetes</taxon>
        <taxon>Micrococcales</taxon>
        <taxon>Micrococcaceae</taxon>
        <taxon>Garicola</taxon>
    </lineage>
</organism>
<keyword evidence="9" id="KW-1185">Reference proteome</keyword>
<dbReference type="Gene3D" id="3.40.50.200">
    <property type="entry name" value="Peptidase S8/S53 domain"/>
    <property type="match status" value="1"/>
</dbReference>
<feature type="active site" description="Charge relay system" evidence="5">
    <location>
        <position position="319"/>
    </location>
</feature>
<evidence type="ECO:0000313" key="9">
    <source>
        <dbReference type="Proteomes" id="UP000547528"/>
    </source>
</evidence>
<feature type="active site" description="Charge relay system" evidence="5">
    <location>
        <position position="150"/>
    </location>
</feature>
<evidence type="ECO:0000313" key="8">
    <source>
        <dbReference type="EMBL" id="MBB3666474.1"/>
    </source>
</evidence>
<proteinExistence type="inferred from homology"/>
<gene>
    <name evidence="8" type="ORF">FHX47_000067</name>
</gene>
<dbReference type="PRINTS" id="PR00723">
    <property type="entry name" value="SUBTILISIN"/>
</dbReference>
<protein>
    <submittedName>
        <fullName evidence="8">Subtilisin family serine protease</fullName>
    </submittedName>
</protein>
<feature type="domain" description="Peptidase S8/S53" evidence="7">
    <location>
        <begin position="109"/>
        <end position="338"/>
    </location>
</feature>
<dbReference type="PANTHER" id="PTHR43806:SF11">
    <property type="entry name" value="CEREVISIN-RELATED"/>
    <property type="match status" value="1"/>
</dbReference>
<dbReference type="PROSITE" id="PS00138">
    <property type="entry name" value="SUBTILASE_SER"/>
    <property type="match status" value="1"/>
</dbReference>
<dbReference type="AlphaFoldDB" id="A0A7W5TTB7"/>
<dbReference type="InterPro" id="IPR000209">
    <property type="entry name" value="Peptidase_S8/S53_dom"/>
</dbReference>
<evidence type="ECO:0000256" key="2">
    <source>
        <dbReference type="ARBA" id="ARBA00022670"/>
    </source>
</evidence>
<dbReference type="PANTHER" id="PTHR43806">
    <property type="entry name" value="PEPTIDASE S8"/>
    <property type="match status" value="1"/>
</dbReference>
<accession>A0A7W5TTB7</accession>
<comment type="similarity">
    <text evidence="1 5 6">Belongs to the peptidase S8 family.</text>
</comment>
<dbReference type="InterPro" id="IPR015500">
    <property type="entry name" value="Peptidase_S8_subtilisin-rel"/>
</dbReference>
<evidence type="ECO:0000256" key="4">
    <source>
        <dbReference type="ARBA" id="ARBA00022825"/>
    </source>
</evidence>
<evidence type="ECO:0000256" key="6">
    <source>
        <dbReference type="RuleBase" id="RU003355"/>
    </source>
</evidence>
<dbReference type="RefSeq" id="WP_246327881.1">
    <property type="nucleotide sequence ID" value="NZ_BAABKR010000004.1"/>
</dbReference>
<evidence type="ECO:0000256" key="3">
    <source>
        <dbReference type="ARBA" id="ARBA00022801"/>
    </source>
</evidence>
<evidence type="ECO:0000256" key="5">
    <source>
        <dbReference type="PROSITE-ProRule" id="PRU01240"/>
    </source>
</evidence>
<dbReference type="InterPro" id="IPR023827">
    <property type="entry name" value="Peptidase_S8_Asp-AS"/>
</dbReference>
<reference evidence="8 9" key="1">
    <citation type="submission" date="2020-08" db="EMBL/GenBank/DDBJ databases">
        <title>Sequencing the genomes of 1000 actinobacteria strains.</title>
        <authorList>
            <person name="Klenk H.-P."/>
        </authorList>
    </citation>
    <scope>NUCLEOTIDE SEQUENCE [LARGE SCALE GENOMIC DNA]</scope>
    <source>
        <strain evidence="8 9">DSM 28238</strain>
    </source>
</reference>
<name>A0A7W5TTB7_9MICC</name>
<dbReference type="EMBL" id="JACIBT010000001">
    <property type="protein sequence ID" value="MBB3666474.1"/>
    <property type="molecule type" value="Genomic_DNA"/>
</dbReference>
<dbReference type="GO" id="GO:0004252">
    <property type="term" value="F:serine-type endopeptidase activity"/>
    <property type="evidence" value="ECO:0007669"/>
    <property type="project" value="UniProtKB-UniRule"/>
</dbReference>
<keyword evidence="4 5" id="KW-0720">Serine protease</keyword>
<feature type="active site" description="Charge relay system" evidence="5">
    <location>
        <position position="118"/>
    </location>
</feature>
<sequence>MARYVVTFDTSGPAVLEEEAPGLLSAEGLSTLMYFPRLGIGVVDAQSDQLDLLNIKCRERRVPMSFRPELTYYAITEGPGPAQLTDTAELTWGLQAVEITAAQQAGQAGAGVRVAILDTGFDPDHRDFGSRAAVTESFVEGEDPTDAHGHGTHCVGTACGPWTPAEGPGYGVGAEAEIYSGKVLGADGSGSDATILAGIDWALQHDCQIISMSLGADVREIHPPYVAAGRRALERGSLIIAAAGNNAQRSAGDYGFVGAPANSPHVMAVAAVDSQLRTADFSARSSPHDGGEVDIAAPGVDVHSAWIGDEHYRRISGTSMATPHVSGIAALICGATGARGEDLWQQLTGHASTLQGQDDLDVGAGLARVPVGWAS</sequence>
<dbReference type="InterPro" id="IPR023828">
    <property type="entry name" value="Peptidase_S8_Ser-AS"/>
</dbReference>
<dbReference type="InterPro" id="IPR050131">
    <property type="entry name" value="Peptidase_S8_subtilisin-like"/>
</dbReference>
<dbReference type="Pfam" id="PF00082">
    <property type="entry name" value="Peptidase_S8"/>
    <property type="match status" value="1"/>
</dbReference>
<dbReference type="PROSITE" id="PS51892">
    <property type="entry name" value="SUBTILASE"/>
    <property type="match status" value="1"/>
</dbReference>